<feature type="region of interest" description="Disordered" evidence="5">
    <location>
        <begin position="94"/>
        <end position="120"/>
    </location>
</feature>
<dbReference type="InterPro" id="IPR007854">
    <property type="entry name" value="Fip1_dom"/>
</dbReference>
<dbReference type="Pfam" id="PF05182">
    <property type="entry name" value="Fip1"/>
    <property type="match status" value="1"/>
</dbReference>
<evidence type="ECO:0000313" key="8">
    <source>
        <dbReference type="Proteomes" id="UP000614334"/>
    </source>
</evidence>
<comment type="caution">
    <text evidence="7">The sequence shown here is derived from an EMBL/GenBank/DDBJ whole genome shotgun (WGS) entry which is preliminary data.</text>
</comment>
<evidence type="ECO:0000256" key="3">
    <source>
        <dbReference type="ARBA" id="ARBA00022664"/>
    </source>
</evidence>
<gene>
    <name evidence="7" type="ORF">RHS01_09249</name>
</gene>
<name>A0A8H7I6X7_9AGAM</name>
<feature type="region of interest" description="Disordered" evidence="5">
    <location>
        <begin position="157"/>
        <end position="227"/>
    </location>
</feature>
<feature type="compositionally biased region" description="Basic and acidic residues" evidence="5">
    <location>
        <begin position="559"/>
        <end position="657"/>
    </location>
</feature>
<dbReference type="EMBL" id="JACYCF010000020">
    <property type="protein sequence ID" value="KAF8750548.1"/>
    <property type="molecule type" value="Genomic_DNA"/>
</dbReference>
<feature type="region of interest" description="Disordered" evidence="5">
    <location>
        <begin position="453"/>
        <end position="677"/>
    </location>
</feature>
<evidence type="ECO:0000256" key="2">
    <source>
        <dbReference type="ARBA" id="ARBA00007459"/>
    </source>
</evidence>
<evidence type="ECO:0000256" key="5">
    <source>
        <dbReference type="SAM" id="MobiDB-lite"/>
    </source>
</evidence>
<keyword evidence="3" id="KW-0507">mRNA processing</keyword>
<evidence type="ECO:0000313" key="7">
    <source>
        <dbReference type="EMBL" id="KAF8750548.1"/>
    </source>
</evidence>
<protein>
    <submittedName>
        <fullName evidence="7">Fip1 motif</fullName>
    </submittedName>
</protein>
<dbReference type="GO" id="GO:0006397">
    <property type="term" value="P:mRNA processing"/>
    <property type="evidence" value="ECO:0007669"/>
    <property type="project" value="UniProtKB-KW"/>
</dbReference>
<feature type="compositionally biased region" description="Low complexity" evidence="5">
    <location>
        <begin position="512"/>
        <end position="525"/>
    </location>
</feature>
<evidence type="ECO:0000256" key="4">
    <source>
        <dbReference type="ARBA" id="ARBA00023242"/>
    </source>
</evidence>
<feature type="compositionally biased region" description="Basic and acidic residues" evidence="5">
    <location>
        <begin position="665"/>
        <end position="677"/>
    </location>
</feature>
<keyword evidence="4" id="KW-0539">Nucleus</keyword>
<feature type="compositionally biased region" description="Polar residues" evidence="5">
    <location>
        <begin position="478"/>
        <end position="491"/>
    </location>
</feature>
<dbReference type="AlphaFoldDB" id="A0A8H7I6X7"/>
<feature type="domain" description="Pre-mRNA polyadenylation factor Fip1" evidence="6">
    <location>
        <begin position="293"/>
        <end position="334"/>
    </location>
</feature>
<sequence length="677" mass="73899">MSHVRAMLNGVCGALLPFIQTITLALRVVFEVESAKDVSRNYYTPQTLTDPLVVGENQGTLDSTESRAMIMSGLVSESVVQPATMDDEDAFLYGDSSEPVEAPAPQPRPITVGSGSGDEVLDFELDEPAYETPPRTDHNLPEVIAPLVGLGLPQEQLQPQQQIEEENQEENDDQDAEEEGDSEEEEDSEDDIEIITEAPTRSIDFRASRPNGPAVQAPRAPPAPIRPVHLTTEYTPKARPTDTVPGNMQLPPQNQADLLPDPVRAPPSHPTIDPSAPGMMVVPGTLQSRPVWEVDLESLSAKSWRRPGANISDWFNYGFDEISWETYCMTRKKLGETASGLKANALEVAGLPEDQFLNLPPEMRSVVLGTAAMLPLPGQGGNPKRMGGVPGMGGPGPGMGPGMGPGGGMGPGAGMGPGGPVQGMGGPGPNMGGPGPTWVVAALMGGMMNGHGQEEYEEEETLNSDNKTLEKAGDDKGQQFQSQGTPTQTAESLEEPSPTVPTEPAGRGGLRGRAAAARARGFAARGRGRGDFHGAGTVRPSSPLPPNVPTGPRNPNTRSYKDKDRDGDSKLDGLDYGGDRERTQSEDGRRHRDRDRDRERERERERERDRDRDRERDRDHRERDRERDRDRDRDRERDRDRDRERERGKSEVRDKAGSGRKRAHSRESDEGSRSKRR</sequence>
<dbReference type="PANTHER" id="PTHR13484:SF0">
    <property type="entry name" value="PRE-MRNA 3'-END-PROCESSING FACTOR FIP1"/>
    <property type="match status" value="1"/>
</dbReference>
<feature type="compositionally biased region" description="Basic and acidic residues" evidence="5">
    <location>
        <begin position="467"/>
        <end position="477"/>
    </location>
</feature>
<accession>A0A8H7I6X7</accession>
<evidence type="ECO:0000256" key="1">
    <source>
        <dbReference type="ARBA" id="ARBA00004123"/>
    </source>
</evidence>
<dbReference type="PANTHER" id="PTHR13484">
    <property type="entry name" value="FIP1-LIKE 1 PROTEIN"/>
    <property type="match status" value="1"/>
</dbReference>
<evidence type="ECO:0000259" key="6">
    <source>
        <dbReference type="Pfam" id="PF05182"/>
    </source>
</evidence>
<dbReference type="GO" id="GO:0005847">
    <property type="term" value="C:mRNA cleavage and polyadenylation specificity factor complex"/>
    <property type="evidence" value="ECO:0007669"/>
    <property type="project" value="TreeGrafter"/>
</dbReference>
<comment type="similarity">
    <text evidence="2">Belongs to the FIP1 family.</text>
</comment>
<dbReference type="Proteomes" id="UP000614334">
    <property type="component" value="Unassembled WGS sequence"/>
</dbReference>
<dbReference type="InterPro" id="IPR051187">
    <property type="entry name" value="Pre-mRNA_3'-end_processing_reg"/>
</dbReference>
<feature type="compositionally biased region" description="Gly residues" evidence="5">
    <location>
        <begin position="392"/>
        <end position="435"/>
    </location>
</feature>
<feature type="region of interest" description="Disordered" evidence="5">
    <location>
        <begin position="392"/>
        <end position="437"/>
    </location>
</feature>
<proteinExistence type="inferred from homology"/>
<organism evidence="7 8">
    <name type="scientific">Rhizoctonia solani</name>
    <dbReference type="NCBI Taxonomy" id="456999"/>
    <lineage>
        <taxon>Eukaryota</taxon>
        <taxon>Fungi</taxon>
        <taxon>Dikarya</taxon>
        <taxon>Basidiomycota</taxon>
        <taxon>Agaricomycotina</taxon>
        <taxon>Agaricomycetes</taxon>
        <taxon>Cantharellales</taxon>
        <taxon>Ceratobasidiaceae</taxon>
        <taxon>Rhizoctonia</taxon>
    </lineage>
</organism>
<feature type="compositionally biased region" description="Acidic residues" evidence="5">
    <location>
        <begin position="163"/>
        <end position="194"/>
    </location>
</feature>
<reference evidence="7" key="1">
    <citation type="submission" date="2020-09" db="EMBL/GenBank/DDBJ databases">
        <title>Comparative genome analyses of four rice-infecting Rhizoctonia solani isolates reveal extensive enrichment of homogalacturonan modification genes.</title>
        <authorList>
            <person name="Lee D.-Y."/>
            <person name="Jeon J."/>
            <person name="Kim K.-T."/>
            <person name="Cheong K."/>
            <person name="Song H."/>
            <person name="Choi G."/>
            <person name="Ko J."/>
            <person name="Opiyo S.O."/>
            <person name="Zuo S."/>
            <person name="Madhav S."/>
            <person name="Lee Y.-H."/>
            <person name="Wang G.-L."/>
        </authorList>
    </citation>
    <scope>NUCLEOTIDE SEQUENCE</scope>
    <source>
        <strain evidence="7">AG1-IA B2</strain>
    </source>
</reference>
<comment type="subcellular location">
    <subcellularLocation>
        <location evidence="1">Nucleus</location>
    </subcellularLocation>
</comment>